<keyword evidence="2" id="KW-0175">Coiled coil</keyword>
<proteinExistence type="predicted"/>
<dbReference type="GO" id="GO:0000993">
    <property type="term" value="F:RNA polymerase II complex binding"/>
    <property type="evidence" value="ECO:0007669"/>
    <property type="project" value="TreeGrafter"/>
</dbReference>
<dbReference type="GO" id="GO:0005634">
    <property type="term" value="C:nucleus"/>
    <property type="evidence" value="ECO:0007669"/>
    <property type="project" value="UniProtKB-ARBA"/>
</dbReference>
<dbReference type="EMBL" id="CP144695">
    <property type="protein sequence ID" value="WVZ07337.1"/>
    <property type="molecule type" value="Genomic_DNA"/>
</dbReference>
<dbReference type="SMART" id="SM00582">
    <property type="entry name" value="RPR"/>
    <property type="match status" value="1"/>
</dbReference>
<accession>A0AAQ3RUZ0</accession>
<name>A0AAQ3RUZ0_VIGMU</name>
<dbReference type="PROSITE" id="PS51391">
    <property type="entry name" value="CID"/>
    <property type="match status" value="1"/>
</dbReference>
<gene>
    <name evidence="5" type="ORF">V8G54_020683</name>
</gene>
<feature type="compositionally biased region" description="Gly residues" evidence="3">
    <location>
        <begin position="483"/>
        <end position="493"/>
    </location>
</feature>
<evidence type="ECO:0000256" key="3">
    <source>
        <dbReference type="SAM" id="MobiDB-lite"/>
    </source>
</evidence>
<feature type="region of interest" description="Disordered" evidence="3">
    <location>
        <begin position="457"/>
        <end position="552"/>
    </location>
</feature>
<dbReference type="CDD" id="cd16981">
    <property type="entry name" value="CID_RPRD_like"/>
    <property type="match status" value="1"/>
</dbReference>
<sequence>MSDDIFDGQLLAEKLSKVSNTQQSIQYLYCYLYFLSNNSALSRWCISHQKRAKEIVETWVKLFNASQKDQRIAYLHLANDILQNSRRKGSEFVNEFWKVLPEALRRVCESNDDSGKKAVIRLVEVWEERKVFGSRLQGLKDEIIIMGKVPPPSTSNGKISNSIKIAKRDGHVRIKLAVGCLPEKILSAFQPVLDEHLNEEAALKNCSAAVHGVDKVVEDVENTLSQGNQLGSTLVNDLLNDLQEQEKKLKQYIEKLEKAEAARDSLLSQLKHALQEQVQLSLQESRQELVHSQLLVARGQIEKAVGIKKRLNQAAEAADPSQAAFAQSIPFAPFQTTEDDNKKAKEAAAAVAAKLAASASSAQMLTSVFRSFVAEEAASLNGSLNSTGFSSGLPIFNPEKRPKLEKPTPVLDVNSSEMTSSSFYAAPIQQPPLASVPLAPSVGMQTGSQANQLQAAFASAPPPPPHSSANQPSNQYVQSSGLMAGGIPYGYGPNGLPPPPPLPPHVAMGLSMPGNQSAQQQQQSSPGGYYRPPGIGFYGQSHPSTPPPVPRQ</sequence>
<dbReference type="GO" id="GO:0031124">
    <property type="term" value="P:mRNA 3'-end processing"/>
    <property type="evidence" value="ECO:0007669"/>
    <property type="project" value="TreeGrafter"/>
</dbReference>
<dbReference type="Gene3D" id="1.25.40.90">
    <property type="match status" value="1"/>
</dbReference>
<feature type="domain" description="CID" evidence="4">
    <location>
        <begin position="3"/>
        <end position="148"/>
    </location>
</feature>
<evidence type="ECO:0000259" key="4">
    <source>
        <dbReference type="PROSITE" id="PS51391"/>
    </source>
</evidence>
<keyword evidence="1" id="KW-0507">mRNA processing</keyword>
<evidence type="ECO:0000256" key="1">
    <source>
        <dbReference type="ARBA" id="ARBA00022664"/>
    </source>
</evidence>
<dbReference type="AlphaFoldDB" id="A0AAQ3RUZ0"/>
<keyword evidence="6" id="KW-1185">Reference proteome</keyword>
<protein>
    <recommendedName>
        <fullName evidence="4">CID domain-containing protein</fullName>
    </recommendedName>
</protein>
<evidence type="ECO:0000256" key="2">
    <source>
        <dbReference type="SAM" id="Coils"/>
    </source>
</evidence>
<dbReference type="InterPro" id="IPR006569">
    <property type="entry name" value="CID_dom"/>
</dbReference>
<feature type="compositionally biased region" description="Low complexity" evidence="3">
    <location>
        <begin position="516"/>
        <end position="525"/>
    </location>
</feature>
<dbReference type="PANTHER" id="PTHR12460">
    <property type="entry name" value="CYCLIN-DEPENDENT KINASE INHIBITOR-RELATED PROTEIN"/>
    <property type="match status" value="1"/>
</dbReference>
<dbReference type="SUPFAM" id="SSF48464">
    <property type="entry name" value="ENTH/VHS domain"/>
    <property type="match status" value="1"/>
</dbReference>
<reference evidence="5 6" key="1">
    <citation type="journal article" date="2023" name="Life. Sci Alliance">
        <title>Evolutionary insights into 3D genome organization and epigenetic landscape of Vigna mungo.</title>
        <authorList>
            <person name="Junaid A."/>
            <person name="Singh B."/>
            <person name="Bhatia S."/>
        </authorList>
    </citation>
    <scope>NUCLEOTIDE SEQUENCE [LARGE SCALE GENOMIC DNA]</scope>
    <source>
        <strain evidence="5">Urdbean</strain>
    </source>
</reference>
<dbReference type="Pfam" id="PF04818">
    <property type="entry name" value="CID"/>
    <property type="match status" value="1"/>
</dbReference>
<feature type="compositionally biased region" description="Pro residues" evidence="3">
    <location>
        <begin position="495"/>
        <end position="504"/>
    </location>
</feature>
<dbReference type="InterPro" id="IPR008942">
    <property type="entry name" value="ENTH_VHS"/>
</dbReference>
<dbReference type="Proteomes" id="UP001374535">
    <property type="component" value="Chromosome 6"/>
</dbReference>
<organism evidence="5 6">
    <name type="scientific">Vigna mungo</name>
    <name type="common">Black gram</name>
    <name type="synonym">Phaseolus mungo</name>
    <dbReference type="NCBI Taxonomy" id="3915"/>
    <lineage>
        <taxon>Eukaryota</taxon>
        <taxon>Viridiplantae</taxon>
        <taxon>Streptophyta</taxon>
        <taxon>Embryophyta</taxon>
        <taxon>Tracheophyta</taxon>
        <taxon>Spermatophyta</taxon>
        <taxon>Magnoliopsida</taxon>
        <taxon>eudicotyledons</taxon>
        <taxon>Gunneridae</taxon>
        <taxon>Pentapetalae</taxon>
        <taxon>rosids</taxon>
        <taxon>fabids</taxon>
        <taxon>Fabales</taxon>
        <taxon>Fabaceae</taxon>
        <taxon>Papilionoideae</taxon>
        <taxon>50 kb inversion clade</taxon>
        <taxon>NPAAA clade</taxon>
        <taxon>indigoferoid/millettioid clade</taxon>
        <taxon>Phaseoleae</taxon>
        <taxon>Vigna</taxon>
    </lineage>
</organism>
<evidence type="ECO:0000313" key="5">
    <source>
        <dbReference type="EMBL" id="WVZ07337.1"/>
    </source>
</evidence>
<dbReference type="PANTHER" id="PTHR12460:SF31">
    <property type="entry name" value="RNA POLYMERASE II-BINDING DOMAIN PROTEIN"/>
    <property type="match status" value="1"/>
</dbReference>
<feature type="coiled-coil region" evidence="2">
    <location>
        <begin position="235"/>
        <end position="276"/>
    </location>
</feature>
<evidence type="ECO:0000313" key="6">
    <source>
        <dbReference type="Proteomes" id="UP001374535"/>
    </source>
</evidence>